<reference evidence="3" key="1">
    <citation type="submission" date="2019-12" db="EMBL/GenBank/DDBJ databases">
        <authorList>
            <person name="Scholes J."/>
        </authorList>
    </citation>
    <scope>NUCLEOTIDE SEQUENCE</scope>
</reference>
<protein>
    <recommendedName>
        <fullName evidence="2">5'-3' DNA helicase ZGRF1-like N-terminal domain-containing protein</fullName>
    </recommendedName>
</protein>
<dbReference type="PANTHER" id="PTHR28535">
    <property type="entry name" value="ZINC FINGER GRF-TYPE CONTAINING 1"/>
    <property type="match status" value="1"/>
</dbReference>
<dbReference type="GO" id="GO:0005634">
    <property type="term" value="C:nucleus"/>
    <property type="evidence" value="ECO:0007669"/>
    <property type="project" value="TreeGrafter"/>
</dbReference>
<dbReference type="GO" id="GO:0035861">
    <property type="term" value="C:site of double-strand break"/>
    <property type="evidence" value="ECO:0007669"/>
    <property type="project" value="TreeGrafter"/>
</dbReference>
<dbReference type="OrthoDB" id="6513042at2759"/>
<evidence type="ECO:0000313" key="4">
    <source>
        <dbReference type="Proteomes" id="UP001153555"/>
    </source>
</evidence>
<organism evidence="3 4">
    <name type="scientific">Striga hermonthica</name>
    <name type="common">Purple witchweed</name>
    <name type="synonym">Buchnera hermonthica</name>
    <dbReference type="NCBI Taxonomy" id="68872"/>
    <lineage>
        <taxon>Eukaryota</taxon>
        <taxon>Viridiplantae</taxon>
        <taxon>Streptophyta</taxon>
        <taxon>Embryophyta</taxon>
        <taxon>Tracheophyta</taxon>
        <taxon>Spermatophyta</taxon>
        <taxon>Magnoliopsida</taxon>
        <taxon>eudicotyledons</taxon>
        <taxon>Gunneridae</taxon>
        <taxon>Pentapetalae</taxon>
        <taxon>asterids</taxon>
        <taxon>lamiids</taxon>
        <taxon>Lamiales</taxon>
        <taxon>Orobanchaceae</taxon>
        <taxon>Buchnereae</taxon>
        <taxon>Striga</taxon>
    </lineage>
</organism>
<dbReference type="Proteomes" id="UP001153555">
    <property type="component" value="Unassembled WGS sequence"/>
</dbReference>
<dbReference type="Pfam" id="PF10382">
    <property type="entry name" value="ZGRF1-like_N"/>
    <property type="match status" value="2"/>
</dbReference>
<evidence type="ECO:0000256" key="1">
    <source>
        <dbReference type="SAM" id="MobiDB-lite"/>
    </source>
</evidence>
<feature type="domain" description="5'-3' DNA helicase ZGRF1-like N-terminal" evidence="2">
    <location>
        <begin position="6"/>
        <end position="76"/>
    </location>
</feature>
<dbReference type="InterPro" id="IPR018838">
    <property type="entry name" value="ZGRF1-like_N"/>
</dbReference>
<feature type="region of interest" description="Disordered" evidence="1">
    <location>
        <begin position="81"/>
        <end position="103"/>
    </location>
</feature>
<dbReference type="GO" id="GO:0006302">
    <property type="term" value="P:double-strand break repair"/>
    <property type="evidence" value="ECO:0007669"/>
    <property type="project" value="TreeGrafter"/>
</dbReference>
<name>A0A9N7R234_STRHE</name>
<sequence>MEDGRRWNVTYTKHVKQKRKVYQDGSLEHQPSRRKVLLYDEWDQLLESRFVKKDDIIKCGETLTWDSYLIDIGEPCGDHKPKHTVNNHDKETTYSQKSGSLCRYGSKSKPVPIVKNSLGSGTSLSESSFKAENAKFNIENEPRRAAMEDACRWTAMYTKHVKQKHKVYQDGFLEHQSAYHKVLLYDELNQLLESRFVKKDDVIKSGETLTWDSFLIDIGELCGGHKPKPLVNTHDKDSKHSQKSGSFCSYGSKSNAIPVDSNSPGVVTILSESIFKDENAKFNCRRQGNESKRAVHDIMSILKQPILRKVVAMNKPSVDDCFGSHSSDVDYNIKDHSKECAEECSRNAPENLRESSSDHSKILKSETVEVLVAAEKCTLSENDKESQARPSTSFIGLETSNYTAPVPDVEYICPSKLIPNPLSMEPHTPATPASCTQAITTEKSAVTTLSPAKVPEEMDEFPSFDLGI</sequence>
<feature type="domain" description="5'-3' DNA helicase ZGRF1-like N-terminal" evidence="2">
    <location>
        <begin position="152"/>
        <end position="222"/>
    </location>
</feature>
<accession>A0A9N7R234</accession>
<evidence type="ECO:0000259" key="2">
    <source>
        <dbReference type="Pfam" id="PF10382"/>
    </source>
</evidence>
<dbReference type="AlphaFoldDB" id="A0A9N7R234"/>
<keyword evidence="4" id="KW-1185">Reference proteome</keyword>
<dbReference type="InterPro" id="IPR052800">
    <property type="entry name" value="DNA_Repair_Helicase_ZGRF1"/>
</dbReference>
<dbReference type="PANTHER" id="PTHR28535:SF1">
    <property type="entry name" value="PROTEIN ZGRF1"/>
    <property type="match status" value="1"/>
</dbReference>
<gene>
    <name evidence="3" type="ORF">SHERM_12425</name>
</gene>
<comment type="caution">
    <text evidence="3">The sequence shown here is derived from an EMBL/GenBank/DDBJ whole genome shotgun (WGS) entry which is preliminary data.</text>
</comment>
<proteinExistence type="predicted"/>
<dbReference type="EMBL" id="CACSLK010008332">
    <property type="protein sequence ID" value="CAA0811213.1"/>
    <property type="molecule type" value="Genomic_DNA"/>
</dbReference>
<evidence type="ECO:0000313" key="3">
    <source>
        <dbReference type="EMBL" id="CAA0811213.1"/>
    </source>
</evidence>